<evidence type="ECO:0000313" key="3">
    <source>
        <dbReference type="Proteomes" id="UP001207654"/>
    </source>
</evidence>
<dbReference type="Proteomes" id="UP001207654">
    <property type="component" value="Unassembled WGS sequence"/>
</dbReference>
<dbReference type="RefSeq" id="WP_267537168.1">
    <property type="nucleotide sequence ID" value="NZ_JAPNKA010000001.1"/>
</dbReference>
<name>A0ABT4ABU7_9BACT</name>
<feature type="signal peptide" evidence="1">
    <location>
        <begin position="1"/>
        <end position="22"/>
    </location>
</feature>
<dbReference type="EMBL" id="JAPNKA010000001">
    <property type="protein sequence ID" value="MCY1078384.1"/>
    <property type="molecule type" value="Genomic_DNA"/>
</dbReference>
<evidence type="ECO:0008006" key="4">
    <source>
        <dbReference type="Google" id="ProtNLM"/>
    </source>
</evidence>
<organism evidence="2 3">
    <name type="scientific">Archangium lansingense</name>
    <dbReference type="NCBI Taxonomy" id="2995310"/>
    <lineage>
        <taxon>Bacteria</taxon>
        <taxon>Pseudomonadati</taxon>
        <taxon>Myxococcota</taxon>
        <taxon>Myxococcia</taxon>
        <taxon>Myxococcales</taxon>
        <taxon>Cystobacterineae</taxon>
        <taxon>Archangiaceae</taxon>
        <taxon>Archangium</taxon>
    </lineage>
</organism>
<sequence>MHAHPSRWLVAGVCLIASAAMAEPAEPVAQGISLGFSSFQQIGLWRDSEPAMTLDAAYQRALGTQGPGRHIFVGGGLRYALPSGKTTFPLEVYGRAEIRTRVGFWEPAGGLELGLSRVALPWQAVRVPMGEELYEQNDALLTGPLYFAVHAAPLRFHIGRFIIGGPEVQWGPAGPPFRTAQRLHIGLARLEVQL</sequence>
<feature type="chain" id="PRO_5046746957" description="Outer membrane protein beta-barrel domain-containing protein" evidence="1">
    <location>
        <begin position="23"/>
        <end position="194"/>
    </location>
</feature>
<keyword evidence="1" id="KW-0732">Signal</keyword>
<comment type="caution">
    <text evidence="2">The sequence shown here is derived from an EMBL/GenBank/DDBJ whole genome shotgun (WGS) entry which is preliminary data.</text>
</comment>
<accession>A0ABT4ABU7</accession>
<protein>
    <recommendedName>
        <fullName evidence="4">Outer membrane protein beta-barrel domain-containing protein</fullName>
    </recommendedName>
</protein>
<evidence type="ECO:0000256" key="1">
    <source>
        <dbReference type="SAM" id="SignalP"/>
    </source>
</evidence>
<proteinExistence type="predicted"/>
<evidence type="ECO:0000313" key="2">
    <source>
        <dbReference type="EMBL" id="MCY1078384.1"/>
    </source>
</evidence>
<reference evidence="2 3" key="1">
    <citation type="submission" date="2022-11" db="EMBL/GenBank/DDBJ databases">
        <title>Minimal conservation of predation-associated metabolite biosynthetic gene clusters underscores biosynthetic potential of Myxococcota including descriptions for ten novel species: Archangium lansinium sp. nov., Myxococcus landrumus sp. nov., Nannocystis bai.</title>
        <authorList>
            <person name="Ahearne A."/>
            <person name="Stevens C."/>
            <person name="Phillips K."/>
        </authorList>
    </citation>
    <scope>NUCLEOTIDE SEQUENCE [LARGE SCALE GENOMIC DNA]</scope>
    <source>
        <strain evidence="2 3">MIWBW</strain>
    </source>
</reference>
<keyword evidence="3" id="KW-1185">Reference proteome</keyword>
<gene>
    <name evidence="2" type="ORF">OV287_28305</name>
</gene>